<dbReference type="PANTHER" id="PTHR35489:SF2">
    <property type="entry name" value="TITAN9"/>
    <property type="match status" value="1"/>
</dbReference>
<gene>
    <name evidence="4" type="ORF">TorRG33x02_065880</name>
</gene>
<dbReference type="InterPro" id="IPR056708">
    <property type="entry name" value="DUF7806"/>
</dbReference>
<accession>A0A2P5FIQ5</accession>
<proteinExistence type="predicted"/>
<evidence type="ECO:0000313" key="5">
    <source>
        <dbReference type="Proteomes" id="UP000237000"/>
    </source>
</evidence>
<dbReference type="OrthoDB" id="759501at2759"/>
<dbReference type="PANTHER" id="PTHR35489">
    <property type="entry name" value="TITAN9"/>
    <property type="match status" value="1"/>
</dbReference>
<dbReference type="STRING" id="63057.A0A2P5FIQ5"/>
<keyword evidence="1" id="KW-0175">Coiled coil</keyword>
<name>A0A2P5FIQ5_TREOI</name>
<feature type="domain" description="DUF7806" evidence="3">
    <location>
        <begin position="237"/>
        <end position="330"/>
    </location>
</feature>
<feature type="region of interest" description="Disordered" evidence="2">
    <location>
        <begin position="129"/>
        <end position="186"/>
    </location>
</feature>
<dbReference type="GO" id="GO:0003006">
    <property type="term" value="P:developmental process involved in reproduction"/>
    <property type="evidence" value="ECO:0007669"/>
    <property type="project" value="TreeGrafter"/>
</dbReference>
<evidence type="ECO:0000256" key="2">
    <source>
        <dbReference type="SAM" id="MobiDB-lite"/>
    </source>
</evidence>
<dbReference type="Proteomes" id="UP000237000">
    <property type="component" value="Unassembled WGS sequence"/>
</dbReference>
<keyword evidence="5" id="KW-1185">Reference proteome</keyword>
<organism evidence="4 5">
    <name type="scientific">Trema orientale</name>
    <name type="common">Charcoal tree</name>
    <name type="synonym">Celtis orientalis</name>
    <dbReference type="NCBI Taxonomy" id="63057"/>
    <lineage>
        <taxon>Eukaryota</taxon>
        <taxon>Viridiplantae</taxon>
        <taxon>Streptophyta</taxon>
        <taxon>Embryophyta</taxon>
        <taxon>Tracheophyta</taxon>
        <taxon>Spermatophyta</taxon>
        <taxon>Magnoliopsida</taxon>
        <taxon>eudicotyledons</taxon>
        <taxon>Gunneridae</taxon>
        <taxon>Pentapetalae</taxon>
        <taxon>rosids</taxon>
        <taxon>fabids</taxon>
        <taxon>Rosales</taxon>
        <taxon>Cannabaceae</taxon>
        <taxon>Trema</taxon>
    </lineage>
</organism>
<dbReference type="Pfam" id="PF25091">
    <property type="entry name" value="DUF7806"/>
    <property type="match status" value="1"/>
</dbReference>
<evidence type="ECO:0000256" key="1">
    <source>
        <dbReference type="SAM" id="Coils"/>
    </source>
</evidence>
<comment type="caution">
    <text evidence="4">The sequence shown here is derived from an EMBL/GenBank/DDBJ whole genome shotgun (WGS) entry which is preliminary data.</text>
</comment>
<evidence type="ECO:0000259" key="3">
    <source>
        <dbReference type="Pfam" id="PF25091"/>
    </source>
</evidence>
<protein>
    <submittedName>
        <fullName evidence="4">Titan</fullName>
    </submittedName>
</protein>
<dbReference type="FunCoup" id="A0A2P5FIQ5">
    <property type="interactions" value="1326"/>
</dbReference>
<evidence type="ECO:0000313" key="4">
    <source>
        <dbReference type="EMBL" id="PON97678.1"/>
    </source>
</evidence>
<dbReference type="EMBL" id="JXTC01000030">
    <property type="protein sequence ID" value="PON97678.1"/>
    <property type="molecule type" value="Genomic_DNA"/>
</dbReference>
<sequence>MEAEPAPTMEALYSKLFDKYNKIKTKKLTELDELNKDQEVKFVNYVSAAEELIEHLKSENERLQSQLNDLRSEVASIRHATLISTGFPRMNSVLSIRNSGWKRARRVRNSDKVFSEEIERLQKLQSESTFSSKKDRYNRQPSTHGGTQFVSGELFESSSERVTRSSKRKRCSATEMGGATPHGSFQDDVMQRESAKDLHMQALSTGDLVNVQQTYLPECCRRTIDRSGGEINVDNPANCLFQALVEFLVGMKFSVSQSEGVCISAEHQSSGYSFSLTWIDKADGKEVELRYRVLSLGTFERVAPQWMKEVIMFSTSMCPIFFERVSRVVKLFS</sequence>
<dbReference type="AlphaFoldDB" id="A0A2P5FIQ5"/>
<feature type="compositionally biased region" description="Polar residues" evidence="2">
    <location>
        <begin position="139"/>
        <end position="150"/>
    </location>
</feature>
<feature type="coiled-coil region" evidence="1">
    <location>
        <begin position="46"/>
        <end position="80"/>
    </location>
</feature>
<dbReference type="InParanoid" id="A0A2P5FIQ5"/>
<reference evidence="5" key="1">
    <citation type="submission" date="2016-06" db="EMBL/GenBank/DDBJ databases">
        <title>Parallel loss of symbiosis genes in relatives of nitrogen-fixing non-legume Parasponia.</title>
        <authorList>
            <person name="Van Velzen R."/>
            <person name="Holmer R."/>
            <person name="Bu F."/>
            <person name="Rutten L."/>
            <person name="Van Zeijl A."/>
            <person name="Liu W."/>
            <person name="Santuari L."/>
            <person name="Cao Q."/>
            <person name="Sharma T."/>
            <person name="Shen D."/>
            <person name="Roswanjaya Y."/>
            <person name="Wardhani T."/>
            <person name="Kalhor M.S."/>
            <person name="Jansen J."/>
            <person name="Van den Hoogen J."/>
            <person name="Gungor B."/>
            <person name="Hartog M."/>
            <person name="Hontelez J."/>
            <person name="Verver J."/>
            <person name="Yang W.-C."/>
            <person name="Schijlen E."/>
            <person name="Repin R."/>
            <person name="Schilthuizen M."/>
            <person name="Schranz E."/>
            <person name="Heidstra R."/>
            <person name="Miyata K."/>
            <person name="Fedorova E."/>
            <person name="Kohlen W."/>
            <person name="Bisseling T."/>
            <person name="Smit S."/>
            <person name="Geurts R."/>
        </authorList>
    </citation>
    <scope>NUCLEOTIDE SEQUENCE [LARGE SCALE GENOMIC DNA]</scope>
    <source>
        <strain evidence="5">cv. RG33-2</strain>
    </source>
</reference>